<feature type="compositionally biased region" description="Low complexity" evidence="1">
    <location>
        <begin position="240"/>
        <end position="255"/>
    </location>
</feature>
<feature type="compositionally biased region" description="Polar residues" evidence="1">
    <location>
        <begin position="1"/>
        <end position="11"/>
    </location>
</feature>
<feature type="compositionally biased region" description="Acidic residues" evidence="1">
    <location>
        <begin position="371"/>
        <end position="392"/>
    </location>
</feature>
<evidence type="ECO:0000313" key="2">
    <source>
        <dbReference type="EMBL" id="KAJ3978514.1"/>
    </source>
</evidence>
<comment type="caution">
    <text evidence="2">The sequence shown here is derived from an EMBL/GenBank/DDBJ whole genome shotgun (WGS) entry which is preliminary data.</text>
</comment>
<reference evidence="2" key="1">
    <citation type="submission" date="2022-08" db="EMBL/GenBank/DDBJ databases">
        <authorList>
            <consortium name="DOE Joint Genome Institute"/>
            <person name="Min B."/>
            <person name="Riley R."/>
            <person name="Sierra-Patev S."/>
            <person name="Naranjo-Ortiz M."/>
            <person name="Looney B."/>
            <person name="Konkel Z."/>
            <person name="Slot J.C."/>
            <person name="Sakamoto Y."/>
            <person name="Steenwyk J.L."/>
            <person name="Rokas A."/>
            <person name="Carro J."/>
            <person name="Camarero S."/>
            <person name="Ferreira P."/>
            <person name="Molpeceres G."/>
            <person name="Ruiz-Duenas F.J."/>
            <person name="Serrano A."/>
            <person name="Henrissat B."/>
            <person name="Drula E."/>
            <person name="Hughes K.W."/>
            <person name="Mata J.L."/>
            <person name="Ishikawa N.K."/>
            <person name="Vargas-Isla R."/>
            <person name="Ushijima S."/>
            <person name="Smith C.A."/>
            <person name="Ahrendt S."/>
            <person name="Andreopoulos W."/>
            <person name="He G."/>
            <person name="Labutti K."/>
            <person name="Lipzen A."/>
            <person name="Ng V."/>
            <person name="Sandor L."/>
            <person name="Barry K."/>
            <person name="Martinez A.T."/>
            <person name="Xiao Y."/>
            <person name="Gibbons J.G."/>
            <person name="Terashima K."/>
            <person name="Hibbett D.S."/>
            <person name="Grigoriev I.V."/>
        </authorList>
    </citation>
    <scope>NUCLEOTIDE SEQUENCE</scope>
    <source>
        <strain evidence="2">TFB7829</strain>
    </source>
</reference>
<evidence type="ECO:0000313" key="3">
    <source>
        <dbReference type="Proteomes" id="UP001163850"/>
    </source>
</evidence>
<feature type="compositionally biased region" description="Basic and acidic residues" evidence="1">
    <location>
        <begin position="393"/>
        <end position="413"/>
    </location>
</feature>
<dbReference type="Proteomes" id="UP001163850">
    <property type="component" value="Unassembled WGS sequence"/>
</dbReference>
<feature type="region of interest" description="Disordered" evidence="1">
    <location>
        <begin position="1"/>
        <end position="34"/>
    </location>
</feature>
<name>A0AA38PMW5_9AGAR</name>
<gene>
    <name evidence="2" type="ORF">F5890DRAFT_1596193</name>
</gene>
<protein>
    <submittedName>
        <fullName evidence="2">Uncharacterized protein</fullName>
    </submittedName>
</protein>
<feature type="compositionally biased region" description="Basic and acidic residues" evidence="1">
    <location>
        <begin position="49"/>
        <end position="118"/>
    </location>
</feature>
<dbReference type="EMBL" id="MU803078">
    <property type="protein sequence ID" value="KAJ3978514.1"/>
    <property type="molecule type" value="Genomic_DNA"/>
</dbReference>
<proteinExistence type="predicted"/>
<dbReference type="AlphaFoldDB" id="A0AA38PMW5"/>
<organism evidence="2 3">
    <name type="scientific">Lentinula detonsa</name>
    <dbReference type="NCBI Taxonomy" id="2804962"/>
    <lineage>
        <taxon>Eukaryota</taxon>
        <taxon>Fungi</taxon>
        <taxon>Dikarya</taxon>
        <taxon>Basidiomycota</taxon>
        <taxon>Agaricomycotina</taxon>
        <taxon>Agaricomycetes</taxon>
        <taxon>Agaricomycetidae</taxon>
        <taxon>Agaricales</taxon>
        <taxon>Marasmiineae</taxon>
        <taxon>Omphalotaceae</taxon>
        <taxon>Lentinula</taxon>
    </lineage>
</organism>
<feature type="region of interest" description="Disordered" evidence="1">
    <location>
        <begin position="49"/>
        <end position="255"/>
    </location>
</feature>
<evidence type="ECO:0000256" key="1">
    <source>
        <dbReference type="SAM" id="MobiDB-lite"/>
    </source>
</evidence>
<sequence length="413" mass="47917">MSSNSNSNETIQQRHERILQAQAARQRAREEEIARQEAEFVAEMERIEAEEKAAREAEEKAAREAEEQRRAEEQRIEEEKRREEEKKVAEEKKLAEEKRVIEEQKKQQELVERRRQEELAEQAAAEAEDEHEQNAAYAKLVEENKKEKERAAKELEKRRKQPSKPHRVDVKIPVSTTSPRRRTFKSKAIISDDSSDEVVEQPKEVVPRGTKRKRTIKMVARSGNDKESDADPTPETAGVPPESSSQPQPRSPCSRCVLVGKTTDCRPQNASRPTQACRVCHQQRQRCSWSGDNVSRRSRGKRVKVDDEVYEGPAARVGERRFEGPGIAEQLAAIVGQNKDLIDIARRSLDLQERILHLLVRRERREIAREELEEEEDEDEDEDGEGEEDEEEKEKRNEEQKRKEIREGKKRAD</sequence>
<feature type="compositionally biased region" description="Basic and acidic residues" evidence="1">
    <location>
        <begin position="140"/>
        <end position="157"/>
    </location>
</feature>
<feature type="region of interest" description="Disordered" evidence="1">
    <location>
        <begin position="369"/>
        <end position="413"/>
    </location>
</feature>
<accession>A0AA38PMW5</accession>